<sequence length="142" mass="16408">MKTKEVTCAFCQTKFNKSVVKIKETEKHDKLHACNRSCSAKLSNISRHSAPATRNAEHTRRDKEKFPERDLARKLVQRAIKAGYIEVPEECENCFDSVKLEAHHEEHTSPYLIIFVCKTCHAFFDKNKIFGCCTDYSDQIPQ</sequence>
<proteinExistence type="predicted"/>
<feature type="compositionally biased region" description="Basic and acidic residues" evidence="1">
    <location>
        <begin position="55"/>
        <end position="66"/>
    </location>
</feature>
<comment type="caution">
    <text evidence="2">The sequence shown here is derived from an EMBL/GenBank/DDBJ whole genome shotgun (WGS) entry which is preliminary data.</text>
</comment>
<protein>
    <submittedName>
        <fullName evidence="2">Uncharacterized protein</fullName>
    </submittedName>
</protein>
<dbReference type="EMBL" id="LAZR01004341">
    <property type="protein sequence ID" value="KKN09507.1"/>
    <property type="molecule type" value="Genomic_DNA"/>
</dbReference>
<accession>A0A0F9NC29</accession>
<dbReference type="AlphaFoldDB" id="A0A0F9NC29"/>
<organism evidence="2">
    <name type="scientific">marine sediment metagenome</name>
    <dbReference type="NCBI Taxonomy" id="412755"/>
    <lineage>
        <taxon>unclassified sequences</taxon>
        <taxon>metagenomes</taxon>
        <taxon>ecological metagenomes</taxon>
    </lineage>
</organism>
<feature type="region of interest" description="Disordered" evidence="1">
    <location>
        <begin position="45"/>
        <end position="66"/>
    </location>
</feature>
<evidence type="ECO:0000313" key="2">
    <source>
        <dbReference type="EMBL" id="KKN09507.1"/>
    </source>
</evidence>
<evidence type="ECO:0000256" key="1">
    <source>
        <dbReference type="SAM" id="MobiDB-lite"/>
    </source>
</evidence>
<gene>
    <name evidence="2" type="ORF">LCGC14_1045920</name>
</gene>
<name>A0A0F9NC29_9ZZZZ</name>
<reference evidence="2" key="1">
    <citation type="journal article" date="2015" name="Nature">
        <title>Complex archaea that bridge the gap between prokaryotes and eukaryotes.</title>
        <authorList>
            <person name="Spang A."/>
            <person name="Saw J.H."/>
            <person name="Jorgensen S.L."/>
            <person name="Zaremba-Niedzwiedzka K."/>
            <person name="Martijn J."/>
            <person name="Lind A.E."/>
            <person name="van Eijk R."/>
            <person name="Schleper C."/>
            <person name="Guy L."/>
            <person name="Ettema T.J."/>
        </authorList>
    </citation>
    <scope>NUCLEOTIDE SEQUENCE</scope>
</reference>